<evidence type="ECO:0000313" key="3">
    <source>
        <dbReference type="Proteomes" id="UP000704712"/>
    </source>
</evidence>
<accession>A0A8S9UWE2</accession>
<dbReference type="EMBL" id="JAACNO010001560">
    <property type="protein sequence ID" value="KAF4139202.1"/>
    <property type="molecule type" value="Genomic_DNA"/>
</dbReference>
<sequence length="99" mass="11533">MKQQHMSICMLWDGYMSIERKVAELREKYISSSAVVLCQPRRNSALDYAAACNEFKVALFLHFQCHVDCARDATIDTHEKHSELHAWLEEDFPKLCVED</sequence>
<evidence type="ECO:0000313" key="1">
    <source>
        <dbReference type="EMBL" id="KAF4139202.1"/>
    </source>
</evidence>
<reference evidence="2" key="1">
    <citation type="submission" date="2020-03" db="EMBL/GenBank/DDBJ databases">
        <title>Hybrid Assembly of Korean Phytophthora infestans isolates.</title>
        <authorList>
            <person name="Prokchorchik M."/>
            <person name="Lee Y."/>
            <person name="Seo J."/>
            <person name="Cho J.-H."/>
            <person name="Park Y.-E."/>
            <person name="Jang D.-C."/>
            <person name="Im J.-S."/>
            <person name="Choi J.-G."/>
            <person name="Park H.-J."/>
            <person name="Lee G.-B."/>
            <person name="Lee Y.-G."/>
            <person name="Hong S.-Y."/>
            <person name="Cho K."/>
            <person name="Sohn K.H."/>
        </authorList>
    </citation>
    <scope>NUCLEOTIDE SEQUENCE</scope>
    <source>
        <strain evidence="2">KR_2_A2</strain>
    </source>
</reference>
<dbReference type="Proteomes" id="UP000704712">
    <property type="component" value="Unassembled WGS sequence"/>
</dbReference>
<organism evidence="2 3">
    <name type="scientific">Phytophthora infestans</name>
    <name type="common">Potato late blight agent</name>
    <name type="synonym">Botrytis infestans</name>
    <dbReference type="NCBI Taxonomy" id="4787"/>
    <lineage>
        <taxon>Eukaryota</taxon>
        <taxon>Sar</taxon>
        <taxon>Stramenopiles</taxon>
        <taxon>Oomycota</taxon>
        <taxon>Peronosporomycetes</taxon>
        <taxon>Peronosporales</taxon>
        <taxon>Peronosporaceae</taxon>
        <taxon>Phytophthora</taxon>
    </lineage>
</organism>
<evidence type="ECO:0000313" key="2">
    <source>
        <dbReference type="EMBL" id="KAF4144067.1"/>
    </source>
</evidence>
<name>A0A8S9UWE2_PHYIN</name>
<dbReference type="AlphaFoldDB" id="A0A8S9UWE2"/>
<comment type="caution">
    <text evidence="2">The sequence shown here is derived from an EMBL/GenBank/DDBJ whole genome shotgun (WGS) entry which is preliminary data.</text>
</comment>
<protein>
    <submittedName>
        <fullName evidence="2">Uncharacterized protein</fullName>
    </submittedName>
</protein>
<proteinExistence type="predicted"/>
<gene>
    <name evidence="2" type="ORF">GN958_ATG06749</name>
    <name evidence="1" type="ORF">GN958_ATG11562</name>
</gene>
<dbReference type="EMBL" id="JAACNO010000902">
    <property type="protein sequence ID" value="KAF4144067.1"/>
    <property type="molecule type" value="Genomic_DNA"/>
</dbReference>